<dbReference type="AlphaFoldDB" id="A0A1Y0I270"/>
<evidence type="ECO:0000313" key="1">
    <source>
        <dbReference type="EMBL" id="ARU54562.1"/>
    </source>
</evidence>
<dbReference type="OrthoDB" id="1150828at2"/>
<protein>
    <submittedName>
        <fullName evidence="1">Uncharacterized protein</fullName>
    </submittedName>
</protein>
<evidence type="ECO:0000313" key="2">
    <source>
        <dbReference type="Proteomes" id="UP000196027"/>
    </source>
</evidence>
<keyword evidence="2" id="KW-1185">Reference proteome</keyword>
<name>A0A1Y0I270_9GAMM</name>
<dbReference type="EMBL" id="CP021425">
    <property type="protein sequence ID" value="ARU54562.1"/>
    <property type="molecule type" value="Genomic_DNA"/>
</dbReference>
<proteinExistence type="predicted"/>
<gene>
    <name evidence="1" type="ORF">OLMES_0458</name>
</gene>
<reference evidence="1 2" key="1">
    <citation type="submission" date="2017-05" db="EMBL/GenBank/DDBJ databases">
        <title>Genomic insights into alkan degradation activity of Oleiphilus messinensis.</title>
        <authorList>
            <person name="Kozyavkin S.A."/>
            <person name="Slesarev A.I."/>
            <person name="Golyshin P.N."/>
            <person name="Korzhenkov A."/>
            <person name="Golyshina O.N."/>
            <person name="Toshchakov S.V."/>
        </authorList>
    </citation>
    <scope>NUCLEOTIDE SEQUENCE [LARGE SCALE GENOMIC DNA]</scope>
    <source>
        <strain evidence="1 2">ME102</strain>
    </source>
</reference>
<sequence length="149" mass="17155">MEYKSIYKNNDIFTAFPDPEEVFATDLEKSLLLPLGVYHLTDNGVHDILLAAPLGDEEGMIGKRNLKDRCGETWLSYSKKNGKWALECSLENFRSFDHYSENARKSLDEQKIQFQQNGFLSHPWGQVEKLSLFNTGGYVTWSNRFVHTS</sequence>
<dbReference type="KEGG" id="ome:OLMES_0458"/>
<dbReference type="RefSeq" id="WP_087459751.1">
    <property type="nucleotide sequence ID" value="NZ_CP021425.1"/>
</dbReference>
<accession>A0A1Y0I270</accession>
<organism evidence="1 2">
    <name type="scientific">Oleiphilus messinensis</name>
    <dbReference type="NCBI Taxonomy" id="141451"/>
    <lineage>
        <taxon>Bacteria</taxon>
        <taxon>Pseudomonadati</taxon>
        <taxon>Pseudomonadota</taxon>
        <taxon>Gammaproteobacteria</taxon>
        <taxon>Oceanospirillales</taxon>
        <taxon>Oleiphilaceae</taxon>
        <taxon>Oleiphilus</taxon>
    </lineage>
</organism>
<dbReference type="Proteomes" id="UP000196027">
    <property type="component" value="Chromosome"/>
</dbReference>